<feature type="compositionally biased region" description="Polar residues" evidence="1">
    <location>
        <begin position="96"/>
        <end position="105"/>
    </location>
</feature>
<name>A0A1E7L489_9ACTN</name>
<evidence type="ECO:0000313" key="3">
    <source>
        <dbReference type="EMBL" id="OEV10941.1"/>
    </source>
</evidence>
<dbReference type="AlphaFoldDB" id="A0A1E7L489"/>
<accession>A0A1E7L489</accession>
<keyword evidence="2" id="KW-0732">Signal</keyword>
<organism evidence="3 4">
    <name type="scientific">Streptomyces nanshensis</name>
    <dbReference type="NCBI Taxonomy" id="518642"/>
    <lineage>
        <taxon>Bacteria</taxon>
        <taxon>Bacillati</taxon>
        <taxon>Actinomycetota</taxon>
        <taxon>Actinomycetes</taxon>
        <taxon>Kitasatosporales</taxon>
        <taxon>Streptomycetaceae</taxon>
        <taxon>Streptomyces</taxon>
    </lineage>
</organism>
<dbReference type="SUPFAM" id="SSF89392">
    <property type="entry name" value="Prokaryotic lipoproteins and lipoprotein localization factors"/>
    <property type="match status" value="1"/>
</dbReference>
<gene>
    <name evidence="3" type="ORF">AN218_15040</name>
</gene>
<dbReference type="PATRIC" id="fig|518642.10.peg.3046"/>
<feature type="region of interest" description="Disordered" evidence="1">
    <location>
        <begin position="20"/>
        <end position="115"/>
    </location>
</feature>
<evidence type="ECO:0000256" key="1">
    <source>
        <dbReference type="SAM" id="MobiDB-lite"/>
    </source>
</evidence>
<feature type="chain" id="PRO_5038443799" description="Lipoprotein" evidence="2">
    <location>
        <begin position="22"/>
        <end position="298"/>
    </location>
</feature>
<evidence type="ECO:0008006" key="5">
    <source>
        <dbReference type="Google" id="ProtNLM"/>
    </source>
</evidence>
<dbReference type="EMBL" id="LJGW01000257">
    <property type="protein sequence ID" value="OEV10941.1"/>
    <property type="molecule type" value="Genomic_DNA"/>
</dbReference>
<feature type="compositionally biased region" description="Basic and acidic residues" evidence="1">
    <location>
        <begin position="57"/>
        <end position="68"/>
    </location>
</feature>
<dbReference type="Gene3D" id="2.50.20.20">
    <property type="match status" value="1"/>
</dbReference>
<comment type="caution">
    <text evidence="3">The sequence shown here is derived from an EMBL/GenBank/DDBJ whole genome shotgun (WGS) entry which is preliminary data.</text>
</comment>
<evidence type="ECO:0000313" key="4">
    <source>
        <dbReference type="Proteomes" id="UP000176005"/>
    </source>
</evidence>
<keyword evidence="4" id="KW-1185">Reference proteome</keyword>
<dbReference type="InterPro" id="IPR029046">
    <property type="entry name" value="LolA/LolB/LppX"/>
</dbReference>
<sequence length="298" mass="31205">MRQARIALTAAAVVMAAGLTACGGSSGGSDKGGDSADKGGLSPAQLAITELQQASKSTEKAESAKVEGDQTQGTPQGEVSTKTEGSLDWSGGGTTAEMTVTQQGSGANGLPTSGKPMPARYTEDAMYVNLGDQFASTAGKGKHWMKYDYDKLAEQAGPSGALIKDQMQNNNPARSVDLLLASGKVKKVGSETVKGKKTDHYSGTIEVAELARMQSKKLSDKELEQLSDQLKQQGFKTEKVDVWIDGEHLLVKKQERAKGTNGALDSTVFYSDYGTDVSVEAPAGSDTVAFEDALPGRS</sequence>
<feature type="compositionally biased region" description="Polar residues" evidence="1">
    <location>
        <begin position="69"/>
        <end position="84"/>
    </location>
</feature>
<dbReference type="PROSITE" id="PS51257">
    <property type="entry name" value="PROKAR_LIPOPROTEIN"/>
    <property type="match status" value="1"/>
</dbReference>
<feature type="signal peptide" evidence="2">
    <location>
        <begin position="1"/>
        <end position="21"/>
    </location>
</feature>
<proteinExistence type="predicted"/>
<reference evidence="3 4" key="1">
    <citation type="journal article" date="2016" name="Front. Microbiol.">
        <title>Comparative Genomics Analysis of Streptomyces Species Reveals Their Adaptation to the Marine Environment and Their Diversity at the Genomic Level.</title>
        <authorList>
            <person name="Tian X."/>
            <person name="Zhang Z."/>
            <person name="Yang T."/>
            <person name="Chen M."/>
            <person name="Li J."/>
            <person name="Chen F."/>
            <person name="Yang J."/>
            <person name="Li W."/>
            <person name="Zhang B."/>
            <person name="Zhang Z."/>
            <person name="Wu J."/>
            <person name="Zhang C."/>
            <person name="Long L."/>
            <person name="Xiao J."/>
        </authorList>
    </citation>
    <scope>NUCLEOTIDE SEQUENCE [LARGE SCALE GENOMIC DNA]</scope>
    <source>
        <strain evidence="3 4">SCSIO 10429</strain>
    </source>
</reference>
<evidence type="ECO:0000256" key="2">
    <source>
        <dbReference type="SAM" id="SignalP"/>
    </source>
</evidence>
<dbReference type="Proteomes" id="UP000176005">
    <property type="component" value="Unassembled WGS sequence"/>
</dbReference>
<protein>
    <recommendedName>
        <fullName evidence="5">Lipoprotein</fullName>
    </recommendedName>
</protein>
<dbReference type="RefSeq" id="WP_070017402.1">
    <property type="nucleotide sequence ID" value="NZ_LJGW01000257.1"/>
</dbReference>